<proteinExistence type="predicted"/>
<dbReference type="RefSeq" id="WP_020935665.1">
    <property type="nucleotide sequence ID" value="NC_021915.1"/>
</dbReference>
<feature type="region of interest" description="Disordered" evidence="1">
    <location>
        <begin position="169"/>
        <end position="189"/>
    </location>
</feature>
<evidence type="ECO:0000313" key="3">
    <source>
        <dbReference type="Proteomes" id="UP000015388"/>
    </source>
</evidence>
<evidence type="ECO:0000256" key="1">
    <source>
        <dbReference type="SAM" id="MobiDB-lite"/>
    </source>
</evidence>
<dbReference type="KEGG" id="cmd:B841_11305"/>
<keyword evidence="3" id="KW-1185">Reference proteome</keyword>
<evidence type="ECO:0000313" key="2">
    <source>
        <dbReference type="EMBL" id="AGS35733.1"/>
    </source>
</evidence>
<reference evidence="2 3" key="1">
    <citation type="submission" date="2012-11" db="EMBL/GenBank/DDBJ databases">
        <title>The complete genome sequence of Corynebacterium maris Coryn-1 (=DSM 45190).</title>
        <authorList>
            <person name="Schaffert L."/>
            <person name="Albersmeier A."/>
            <person name="Kalinowski J."/>
            <person name="Ruckert C."/>
        </authorList>
    </citation>
    <scope>NUCLEOTIDE SEQUENCE [LARGE SCALE GENOMIC DNA]</scope>
    <source>
        <strain evidence="3">Coryn-1</strain>
    </source>
</reference>
<dbReference type="HOGENOM" id="CLU_1347015_0_0_11"/>
<protein>
    <submittedName>
        <fullName evidence="2">Uncharacterized protein</fullName>
    </submittedName>
</protein>
<dbReference type="PATRIC" id="fig|1224163.3.peg.2281"/>
<name>S5TM06_9CORY</name>
<dbReference type="AlphaFoldDB" id="S5TM06"/>
<dbReference type="STRING" id="1224163.B841_11305"/>
<accession>S5TM06</accession>
<sequence>MTDTTYGFKIFDTTKSDKDGSDAPVHHSGDGYASRDEAWQAMMTAFRNDDGFPTDNAFLKALEGAGRRNPMTPTSIGYWHEGSSHRLAVLLTESAKSADAAAGEASDAKAQAGTYGFRIADTSTKESTDPAAPLWYRETGYPSKDEAWEAMVGALKSDPKFAGNAAVKKALDSSKRRNPMTPTRIDYQDGDQFKELTVEVVED</sequence>
<dbReference type="Proteomes" id="UP000015388">
    <property type="component" value="Chromosome"/>
</dbReference>
<dbReference type="EMBL" id="CP003924">
    <property type="protein sequence ID" value="AGS35733.1"/>
    <property type="molecule type" value="Genomic_DNA"/>
</dbReference>
<organism evidence="2 3">
    <name type="scientific">Corynebacterium maris DSM 45190</name>
    <dbReference type="NCBI Taxonomy" id="1224163"/>
    <lineage>
        <taxon>Bacteria</taxon>
        <taxon>Bacillati</taxon>
        <taxon>Actinomycetota</taxon>
        <taxon>Actinomycetes</taxon>
        <taxon>Mycobacteriales</taxon>
        <taxon>Corynebacteriaceae</taxon>
        <taxon>Corynebacterium</taxon>
    </lineage>
</organism>
<gene>
    <name evidence="2" type="ORF">B841_11305</name>
</gene>